<dbReference type="InterPro" id="IPR036388">
    <property type="entry name" value="WH-like_DNA-bd_sf"/>
</dbReference>
<dbReference type="EMBL" id="CP118868">
    <property type="protein sequence ID" value="WEG35893.1"/>
    <property type="molecule type" value="Genomic_DNA"/>
</dbReference>
<dbReference type="PROSITE" id="PS50110">
    <property type="entry name" value="RESPONSE_REGULATORY"/>
    <property type="match status" value="1"/>
</dbReference>
<dbReference type="InterPro" id="IPR011006">
    <property type="entry name" value="CheY-like_superfamily"/>
</dbReference>
<keyword evidence="13" id="KW-1185">Reference proteome</keyword>
<keyword evidence="3" id="KW-0902">Two-component regulatory system</keyword>
<dbReference type="Gene3D" id="3.40.50.2300">
    <property type="match status" value="1"/>
</dbReference>
<dbReference type="Proteomes" id="UP001220478">
    <property type="component" value="Chromosome"/>
</dbReference>
<dbReference type="Gene3D" id="6.10.250.690">
    <property type="match status" value="1"/>
</dbReference>
<reference evidence="12 13" key="1">
    <citation type="submission" date="2023-02" db="EMBL/GenBank/DDBJ databases">
        <title>Novel Oscillospiraceae bacterial genomes.</title>
        <authorList>
            <person name="Srinivasan S."/>
            <person name="Austin M.N."/>
            <person name="Fiedler T.L."/>
            <person name="Strenk S.M."/>
            <person name="Agnew K.J."/>
            <person name="Nagana Gowda G.A."/>
            <person name="Raftery D."/>
            <person name="Beamer M.A."/>
            <person name="Achilles S.L."/>
            <person name="Wiesenfeld H.C."/>
            <person name="Fredricks D.N."/>
            <person name="Hillier S.L."/>
        </authorList>
    </citation>
    <scope>NUCLEOTIDE SEQUENCE [LARGE SCALE GENOMIC DNA]</scope>
    <source>
        <strain evidence="12 13">CHIC02 1186E3-8</strain>
    </source>
</reference>
<dbReference type="PROSITE" id="PS51755">
    <property type="entry name" value="OMPR_PHOB"/>
    <property type="match status" value="1"/>
</dbReference>
<dbReference type="SUPFAM" id="SSF46894">
    <property type="entry name" value="C-terminal effector domain of the bipartite response regulators"/>
    <property type="match status" value="1"/>
</dbReference>
<evidence type="ECO:0000256" key="8">
    <source>
        <dbReference type="PROSITE-ProRule" id="PRU00169"/>
    </source>
</evidence>
<feature type="DNA-binding region" description="OmpR/PhoB-type" evidence="9">
    <location>
        <begin position="136"/>
        <end position="236"/>
    </location>
</feature>
<feature type="domain" description="Response regulatory" evidence="10">
    <location>
        <begin position="9"/>
        <end position="122"/>
    </location>
</feature>
<sequence length="239" mass="27244">MNDASYVKRALIIDDDANICELLRLYFSKDGFAAKTINNGIEAYTAFTEYKPDIVILDLMLPGKDGYDICREIRKTSSVPIIMLTARSETLDKVVGLELGADDYISKPFDAQEFMARVKAVLRRSNAPVEVKPQSDEKVTYHNFLVDKLSYTAIVNGVELDMPPKELELLFFLATHPNRVFTREQLLGQVWGYDFFGESRTVDVHVKRIRERIESTGGSTEWQIKTVWGVGYKFEVNNL</sequence>
<comment type="function">
    <text evidence="7">May play the central regulatory role in sporulation. It may be an element of the effector pathway responsible for the activation of sporulation genes in response to nutritional stress. Spo0A may act in concert with spo0H (a sigma factor) to control the expression of some genes that are critical to the sporulation process.</text>
</comment>
<dbReference type="PANTHER" id="PTHR48111">
    <property type="entry name" value="REGULATOR OF RPOS"/>
    <property type="match status" value="1"/>
</dbReference>
<name>A0ABY8C5F1_9FIRM</name>
<keyword evidence="6" id="KW-0804">Transcription</keyword>
<evidence type="ECO:0000256" key="4">
    <source>
        <dbReference type="ARBA" id="ARBA00023015"/>
    </source>
</evidence>
<dbReference type="CDD" id="cd17574">
    <property type="entry name" value="REC_OmpR"/>
    <property type="match status" value="1"/>
</dbReference>
<evidence type="ECO:0000256" key="2">
    <source>
        <dbReference type="ARBA" id="ARBA00022553"/>
    </source>
</evidence>
<protein>
    <recommendedName>
        <fullName evidence="1">Stage 0 sporulation protein A homolog</fullName>
    </recommendedName>
</protein>
<proteinExistence type="predicted"/>
<dbReference type="InterPro" id="IPR001789">
    <property type="entry name" value="Sig_transdc_resp-reg_receiver"/>
</dbReference>
<dbReference type="InterPro" id="IPR039420">
    <property type="entry name" value="WalR-like"/>
</dbReference>
<keyword evidence="4" id="KW-0805">Transcription regulation</keyword>
<dbReference type="CDD" id="cd00383">
    <property type="entry name" value="trans_reg_C"/>
    <property type="match status" value="1"/>
</dbReference>
<evidence type="ECO:0000259" key="10">
    <source>
        <dbReference type="PROSITE" id="PS50110"/>
    </source>
</evidence>
<evidence type="ECO:0000313" key="13">
    <source>
        <dbReference type="Proteomes" id="UP001220478"/>
    </source>
</evidence>
<evidence type="ECO:0000256" key="9">
    <source>
        <dbReference type="PROSITE-ProRule" id="PRU01091"/>
    </source>
</evidence>
<dbReference type="SMART" id="SM00862">
    <property type="entry name" value="Trans_reg_C"/>
    <property type="match status" value="1"/>
</dbReference>
<organism evidence="12 13">
    <name type="scientific">Amygdalobacter indicium</name>
    <dbReference type="NCBI Taxonomy" id="3029272"/>
    <lineage>
        <taxon>Bacteria</taxon>
        <taxon>Bacillati</taxon>
        <taxon>Bacillota</taxon>
        <taxon>Clostridia</taxon>
        <taxon>Eubacteriales</taxon>
        <taxon>Oscillospiraceae</taxon>
        <taxon>Amygdalobacter</taxon>
    </lineage>
</organism>
<dbReference type="RefSeq" id="WP_315568584.1">
    <property type="nucleotide sequence ID" value="NZ_CP118866.1"/>
</dbReference>
<evidence type="ECO:0000256" key="6">
    <source>
        <dbReference type="ARBA" id="ARBA00023163"/>
    </source>
</evidence>
<dbReference type="Pfam" id="PF00072">
    <property type="entry name" value="Response_reg"/>
    <property type="match status" value="1"/>
</dbReference>
<keyword evidence="2 8" id="KW-0597">Phosphoprotein</keyword>
<keyword evidence="5 9" id="KW-0238">DNA-binding</keyword>
<gene>
    <name evidence="12" type="ORF">PYS61_01630</name>
</gene>
<evidence type="ECO:0000313" key="12">
    <source>
        <dbReference type="EMBL" id="WEG35893.1"/>
    </source>
</evidence>
<dbReference type="InterPro" id="IPR016032">
    <property type="entry name" value="Sig_transdc_resp-reg_C-effctor"/>
</dbReference>
<dbReference type="PANTHER" id="PTHR48111:SF21">
    <property type="entry name" value="DNA-BINDING DUAL MASTER TRANSCRIPTIONAL REGULATOR RPAA"/>
    <property type="match status" value="1"/>
</dbReference>
<dbReference type="SMART" id="SM00448">
    <property type="entry name" value="REC"/>
    <property type="match status" value="1"/>
</dbReference>
<feature type="modified residue" description="4-aspartylphosphate" evidence="8">
    <location>
        <position position="58"/>
    </location>
</feature>
<evidence type="ECO:0000259" key="11">
    <source>
        <dbReference type="PROSITE" id="PS51755"/>
    </source>
</evidence>
<dbReference type="InterPro" id="IPR001867">
    <property type="entry name" value="OmpR/PhoB-type_DNA-bd"/>
</dbReference>
<accession>A0ABY8C5F1</accession>
<dbReference type="Gene3D" id="1.10.10.10">
    <property type="entry name" value="Winged helix-like DNA-binding domain superfamily/Winged helix DNA-binding domain"/>
    <property type="match status" value="1"/>
</dbReference>
<dbReference type="Pfam" id="PF00486">
    <property type="entry name" value="Trans_reg_C"/>
    <property type="match status" value="1"/>
</dbReference>
<dbReference type="SUPFAM" id="SSF52172">
    <property type="entry name" value="CheY-like"/>
    <property type="match status" value="1"/>
</dbReference>
<feature type="domain" description="OmpR/PhoB-type" evidence="11">
    <location>
        <begin position="136"/>
        <end position="236"/>
    </location>
</feature>
<evidence type="ECO:0000256" key="3">
    <source>
        <dbReference type="ARBA" id="ARBA00023012"/>
    </source>
</evidence>
<evidence type="ECO:0000256" key="5">
    <source>
        <dbReference type="ARBA" id="ARBA00023125"/>
    </source>
</evidence>
<evidence type="ECO:0000256" key="7">
    <source>
        <dbReference type="ARBA" id="ARBA00024867"/>
    </source>
</evidence>
<evidence type="ECO:0000256" key="1">
    <source>
        <dbReference type="ARBA" id="ARBA00018672"/>
    </source>
</evidence>